<organism evidence="8 9">
    <name type="scientific">Glycine soja</name>
    <name type="common">Wild soybean</name>
    <dbReference type="NCBI Taxonomy" id="3848"/>
    <lineage>
        <taxon>Eukaryota</taxon>
        <taxon>Viridiplantae</taxon>
        <taxon>Streptophyta</taxon>
        <taxon>Embryophyta</taxon>
        <taxon>Tracheophyta</taxon>
        <taxon>Spermatophyta</taxon>
        <taxon>Magnoliopsida</taxon>
        <taxon>eudicotyledons</taxon>
        <taxon>Gunneridae</taxon>
        <taxon>Pentapetalae</taxon>
        <taxon>rosids</taxon>
        <taxon>fabids</taxon>
        <taxon>Fabales</taxon>
        <taxon>Fabaceae</taxon>
        <taxon>Papilionoideae</taxon>
        <taxon>50 kb inversion clade</taxon>
        <taxon>NPAAA clade</taxon>
        <taxon>indigoferoid/millettioid clade</taxon>
        <taxon>Phaseoleae</taxon>
        <taxon>Glycine</taxon>
        <taxon>Glycine subgen. Soja</taxon>
    </lineage>
</organism>
<comment type="caution">
    <text evidence="8">The sequence shown here is derived from an EMBL/GenBank/DDBJ whole genome shotgun (WGS) entry which is preliminary data.</text>
</comment>
<evidence type="ECO:0000256" key="3">
    <source>
        <dbReference type="ARBA" id="ARBA00022692"/>
    </source>
</evidence>
<keyword evidence="4" id="KW-0479">Metal-binding</keyword>
<evidence type="ECO:0000256" key="7">
    <source>
        <dbReference type="SAM" id="Phobius"/>
    </source>
</evidence>
<evidence type="ECO:0000256" key="5">
    <source>
        <dbReference type="ARBA" id="ARBA00022989"/>
    </source>
</evidence>
<evidence type="ECO:0000313" key="8">
    <source>
        <dbReference type="EMBL" id="RZC20632.1"/>
    </source>
</evidence>
<dbReference type="Pfam" id="PF00067">
    <property type="entry name" value="p450"/>
    <property type="match status" value="1"/>
</dbReference>
<dbReference type="GO" id="GO:0016709">
    <property type="term" value="F:oxidoreductase activity, acting on paired donors, with incorporation or reduction of molecular oxygen, NAD(P)H as one donor, and incorporation of one atom of oxygen"/>
    <property type="evidence" value="ECO:0007669"/>
    <property type="project" value="TreeGrafter"/>
</dbReference>
<dbReference type="PANTHER" id="PTHR24298">
    <property type="entry name" value="FLAVONOID 3'-MONOOXYGENASE-RELATED"/>
    <property type="match status" value="1"/>
</dbReference>
<dbReference type="AlphaFoldDB" id="A0A445LBE6"/>
<protein>
    <submittedName>
        <fullName evidence="8">Beta-amyrin 24-hydroxylase</fullName>
    </submittedName>
</protein>
<evidence type="ECO:0000256" key="4">
    <source>
        <dbReference type="ARBA" id="ARBA00022723"/>
    </source>
</evidence>
<proteinExistence type="predicted"/>
<dbReference type="PRINTS" id="PR00463">
    <property type="entry name" value="EP450I"/>
</dbReference>
<keyword evidence="9" id="KW-1185">Reference proteome</keyword>
<evidence type="ECO:0000256" key="2">
    <source>
        <dbReference type="ARBA" id="ARBA00004167"/>
    </source>
</evidence>
<dbReference type="InterPro" id="IPR001128">
    <property type="entry name" value="Cyt_P450"/>
</dbReference>
<feature type="transmembrane region" description="Helical" evidence="7">
    <location>
        <begin position="197"/>
        <end position="216"/>
    </location>
</feature>
<evidence type="ECO:0000256" key="6">
    <source>
        <dbReference type="ARBA" id="ARBA00023136"/>
    </source>
</evidence>
<dbReference type="PANTHER" id="PTHR24298:SF204">
    <property type="entry name" value="CYTOCHROME P450, FAMILY 712, SUBFAMILY A, POLYPEPTIDE 1"/>
    <property type="match status" value="1"/>
</dbReference>
<sequence length="225" mass="25730">MTQLLSSSQVAHFVHVREQEINSLLKNVMVCSNEGRVMDLSFELTALTNNILCRMAMSTSCLDRVDDAAEVLGLVREFLGKFDYFGYGKKLVRIVDRFDKVLERILEEHEVKNTGHDGYSVSRYFPSGLQWAMAEIMNNPGVFEKVKAEINTVVGTNRLVNEPDIPNLRYLQAVVKEVLRLHPTAERGFVWKKGPRFLLDWQSLLFVPLSLVSILFNSTFQKIMT</sequence>
<comment type="subcellular location">
    <subcellularLocation>
        <location evidence="2">Membrane</location>
        <topology evidence="2">Single-pass membrane protein</topology>
    </subcellularLocation>
</comment>
<evidence type="ECO:0000313" key="9">
    <source>
        <dbReference type="Proteomes" id="UP000289340"/>
    </source>
</evidence>
<dbReference type="Gene3D" id="1.10.630.10">
    <property type="entry name" value="Cytochrome P450"/>
    <property type="match status" value="2"/>
</dbReference>
<dbReference type="GO" id="GO:0020037">
    <property type="term" value="F:heme binding"/>
    <property type="evidence" value="ECO:0007669"/>
    <property type="project" value="InterPro"/>
</dbReference>
<dbReference type="SUPFAM" id="SSF48264">
    <property type="entry name" value="Cytochrome P450"/>
    <property type="match status" value="1"/>
</dbReference>
<dbReference type="InterPro" id="IPR051103">
    <property type="entry name" value="Plant_metabolite_P450s"/>
</dbReference>
<dbReference type="Proteomes" id="UP000289340">
    <property type="component" value="Chromosome 3"/>
</dbReference>
<accession>A0A445LBE6</accession>
<keyword evidence="6 7" id="KW-0472">Membrane</keyword>
<reference evidence="8 9" key="1">
    <citation type="submission" date="2018-09" db="EMBL/GenBank/DDBJ databases">
        <title>A high-quality reference genome of wild soybean provides a powerful tool to mine soybean genomes.</title>
        <authorList>
            <person name="Xie M."/>
            <person name="Chung C.Y.L."/>
            <person name="Li M.-W."/>
            <person name="Wong F.-L."/>
            <person name="Chan T.-F."/>
            <person name="Lam H.-M."/>
        </authorList>
    </citation>
    <scope>NUCLEOTIDE SEQUENCE [LARGE SCALE GENOMIC DNA]</scope>
    <source>
        <strain evidence="9">cv. W05</strain>
        <tissue evidence="8">Hypocotyl of etiolated seedlings</tissue>
    </source>
</reference>
<gene>
    <name evidence="8" type="ORF">D0Y65_007137</name>
</gene>
<keyword evidence="5 7" id="KW-1133">Transmembrane helix</keyword>
<keyword evidence="3 7" id="KW-0812">Transmembrane</keyword>
<dbReference type="InterPro" id="IPR002401">
    <property type="entry name" value="Cyt_P450_E_grp-I"/>
</dbReference>
<dbReference type="GO" id="GO:0016020">
    <property type="term" value="C:membrane"/>
    <property type="evidence" value="ECO:0007669"/>
    <property type="project" value="UniProtKB-SubCell"/>
</dbReference>
<name>A0A445LBE6_GLYSO</name>
<dbReference type="GO" id="GO:0005506">
    <property type="term" value="F:iron ion binding"/>
    <property type="evidence" value="ECO:0007669"/>
    <property type="project" value="InterPro"/>
</dbReference>
<dbReference type="EMBL" id="QZWG01000003">
    <property type="protein sequence ID" value="RZC20632.1"/>
    <property type="molecule type" value="Genomic_DNA"/>
</dbReference>
<evidence type="ECO:0000256" key="1">
    <source>
        <dbReference type="ARBA" id="ARBA00001971"/>
    </source>
</evidence>
<dbReference type="InterPro" id="IPR036396">
    <property type="entry name" value="Cyt_P450_sf"/>
</dbReference>
<comment type="cofactor">
    <cofactor evidence="1">
        <name>heme</name>
        <dbReference type="ChEBI" id="CHEBI:30413"/>
    </cofactor>
</comment>